<feature type="transmembrane region" description="Helical" evidence="7">
    <location>
        <begin position="239"/>
        <end position="264"/>
    </location>
</feature>
<feature type="transmembrane region" description="Helical" evidence="7">
    <location>
        <begin position="109"/>
        <end position="137"/>
    </location>
</feature>
<dbReference type="GO" id="GO:0055085">
    <property type="term" value="P:transmembrane transport"/>
    <property type="evidence" value="ECO:0007669"/>
    <property type="project" value="InterPro"/>
</dbReference>
<dbReference type="AlphaFoldDB" id="A0AAU7W8K5"/>
<evidence type="ECO:0000256" key="5">
    <source>
        <dbReference type="ARBA" id="ARBA00022989"/>
    </source>
</evidence>
<evidence type="ECO:0000256" key="3">
    <source>
        <dbReference type="ARBA" id="ARBA00022475"/>
    </source>
</evidence>
<name>A0AAU7W8K5_9MICO</name>
<evidence type="ECO:0000256" key="4">
    <source>
        <dbReference type="ARBA" id="ARBA00022692"/>
    </source>
</evidence>
<keyword evidence="3" id="KW-1003">Cell membrane</keyword>
<dbReference type="GO" id="GO:0005886">
    <property type="term" value="C:plasma membrane"/>
    <property type="evidence" value="ECO:0007669"/>
    <property type="project" value="UniProtKB-SubCell"/>
</dbReference>
<evidence type="ECO:0000256" key="6">
    <source>
        <dbReference type="ARBA" id="ARBA00023136"/>
    </source>
</evidence>
<proteinExistence type="inferred from homology"/>
<reference evidence="9" key="1">
    <citation type="submission" date="2024-05" db="EMBL/GenBank/DDBJ databases">
        <authorList>
            <person name="Yu L."/>
        </authorList>
    </citation>
    <scope>NUCLEOTIDE SEQUENCE</scope>
    <source>
        <strain evidence="9">G08B096</strain>
    </source>
</reference>
<dbReference type="PANTHER" id="PTHR43744:SF4">
    <property type="entry name" value="OSMOPROTECTIVE COMPOUNDS UPTAKE PERMEASE PROTEIN GGTD"/>
    <property type="match status" value="1"/>
</dbReference>
<evidence type="ECO:0000256" key="2">
    <source>
        <dbReference type="ARBA" id="ARBA00022448"/>
    </source>
</evidence>
<feature type="transmembrane region" description="Helical" evidence="7">
    <location>
        <begin position="196"/>
        <end position="218"/>
    </location>
</feature>
<evidence type="ECO:0000313" key="9">
    <source>
        <dbReference type="EMBL" id="XBX81757.1"/>
    </source>
</evidence>
<dbReference type="RefSeq" id="WP_350347780.1">
    <property type="nucleotide sequence ID" value="NZ_CP158374.1"/>
</dbReference>
<dbReference type="Pfam" id="PF00528">
    <property type="entry name" value="BPD_transp_1"/>
    <property type="match status" value="1"/>
</dbReference>
<accession>A0AAU7W8K5</accession>
<feature type="transmembrane region" description="Helical" evidence="7">
    <location>
        <begin position="301"/>
        <end position="319"/>
    </location>
</feature>
<protein>
    <submittedName>
        <fullName evidence="9">Carbohydrate ABC transporter permease</fullName>
    </submittedName>
</protein>
<dbReference type="PANTHER" id="PTHR43744">
    <property type="entry name" value="ABC TRANSPORTER PERMEASE PROTEIN MG189-RELATED-RELATED"/>
    <property type="match status" value="1"/>
</dbReference>
<evidence type="ECO:0000259" key="8">
    <source>
        <dbReference type="PROSITE" id="PS50928"/>
    </source>
</evidence>
<dbReference type="SUPFAM" id="SSF161098">
    <property type="entry name" value="MetI-like"/>
    <property type="match status" value="1"/>
</dbReference>
<dbReference type="InterPro" id="IPR000515">
    <property type="entry name" value="MetI-like"/>
</dbReference>
<keyword evidence="6 7" id="KW-0472">Membrane</keyword>
<sequence length="334" mass="36697">MSSVAPADLPIGKDRGSLETAAETTALQDVVGTKTGRVKQRLTSRTATIVSLIIAVVWTIPTFGLFISSFRPAELIRETGWWTIFQNWGFTLDNYADVLLSTSSSSPQLGAYIVNSIAIALLGTLIPLVFASMAAYAFAWIKFKGANALFVLVFALQIIPLQMALVPLLQIFSTWLRPMQAWLHDVVPIIPEQNYAPVWLAHAMFGLPLAIFLLHNFISEIPSDVIEAARVDGATHGQIFFRIVLPLATPAIASFAIFQFIWVWNDLLVALIFSGGTQDVAPLTQRLAEMVGTRGQDWQRLTAAAFISMIIPLIVFFSLQRYFVRGLLAGSTKG</sequence>
<gene>
    <name evidence="9" type="ORF">ABIQ69_14205</name>
</gene>
<keyword evidence="2 7" id="KW-0813">Transport</keyword>
<dbReference type="Gene3D" id="1.10.3720.10">
    <property type="entry name" value="MetI-like"/>
    <property type="match status" value="1"/>
</dbReference>
<feature type="transmembrane region" description="Helical" evidence="7">
    <location>
        <begin position="47"/>
        <end position="67"/>
    </location>
</feature>
<comment type="subcellular location">
    <subcellularLocation>
        <location evidence="1 7">Cell membrane</location>
        <topology evidence="1 7">Multi-pass membrane protein</topology>
    </subcellularLocation>
</comment>
<evidence type="ECO:0000256" key="7">
    <source>
        <dbReference type="RuleBase" id="RU363032"/>
    </source>
</evidence>
<keyword evidence="4 7" id="KW-0812">Transmembrane</keyword>
<feature type="domain" description="ABC transmembrane type-1" evidence="8">
    <location>
        <begin position="113"/>
        <end position="319"/>
    </location>
</feature>
<dbReference type="InterPro" id="IPR035906">
    <property type="entry name" value="MetI-like_sf"/>
</dbReference>
<keyword evidence="5 7" id="KW-1133">Transmembrane helix</keyword>
<dbReference type="PROSITE" id="PS50928">
    <property type="entry name" value="ABC_TM1"/>
    <property type="match status" value="1"/>
</dbReference>
<dbReference type="EMBL" id="CP158374">
    <property type="protein sequence ID" value="XBX81757.1"/>
    <property type="molecule type" value="Genomic_DNA"/>
</dbReference>
<dbReference type="CDD" id="cd06261">
    <property type="entry name" value="TM_PBP2"/>
    <property type="match status" value="1"/>
</dbReference>
<organism evidence="9">
    <name type="scientific">Agromyces sp. G08B096</name>
    <dbReference type="NCBI Taxonomy" id="3156399"/>
    <lineage>
        <taxon>Bacteria</taxon>
        <taxon>Bacillati</taxon>
        <taxon>Actinomycetota</taxon>
        <taxon>Actinomycetes</taxon>
        <taxon>Micrococcales</taxon>
        <taxon>Microbacteriaceae</taxon>
        <taxon>Agromyces</taxon>
    </lineage>
</organism>
<evidence type="ECO:0000256" key="1">
    <source>
        <dbReference type="ARBA" id="ARBA00004651"/>
    </source>
</evidence>
<feature type="transmembrane region" description="Helical" evidence="7">
    <location>
        <begin position="149"/>
        <end position="176"/>
    </location>
</feature>
<comment type="similarity">
    <text evidence="7">Belongs to the binding-protein-dependent transport system permease family.</text>
</comment>